<feature type="transmembrane region" description="Helical" evidence="1">
    <location>
        <begin position="32"/>
        <end position="54"/>
    </location>
</feature>
<keyword evidence="3" id="KW-1185">Reference proteome</keyword>
<dbReference type="RefSeq" id="WP_260746922.1">
    <property type="nucleotide sequence ID" value="NZ_CP092109.1"/>
</dbReference>
<accession>A0ABY5ZHE0</accession>
<name>A0ABY5ZHE0_9BACT</name>
<dbReference type="EMBL" id="CP092109">
    <property type="protein sequence ID" value="UWZ78568.1"/>
    <property type="molecule type" value="Genomic_DNA"/>
</dbReference>
<organism evidence="2 3">
    <name type="scientific">Geoalkalibacter halelectricus</name>
    <dbReference type="NCBI Taxonomy" id="2847045"/>
    <lineage>
        <taxon>Bacteria</taxon>
        <taxon>Pseudomonadati</taxon>
        <taxon>Thermodesulfobacteriota</taxon>
        <taxon>Desulfuromonadia</taxon>
        <taxon>Desulfuromonadales</taxon>
        <taxon>Geoalkalibacteraceae</taxon>
        <taxon>Geoalkalibacter</taxon>
    </lineage>
</organism>
<keyword evidence="1" id="KW-0472">Membrane</keyword>
<protein>
    <recommendedName>
        <fullName evidence="4">DUF304 domain-containing protein</fullName>
    </recommendedName>
</protein>
<reference evidence="2" key="1">
    <citation type="journal article" date="2022" name="Environ. Microbiol.">
        <title>Geoalkalibacter halelectricus SAP #1 sp. nov. possessing extracellular electron transfer and mineral#reducing capabilities from a haloalkaline environment.</title>
        <authorList>
            <person name="Yadav S."/>
            <person name="Singh R."/>
            <person name="Sundharam S.S."/>
            <person name="Chaudhary S."/>
            <person name="Krishnamurthi S."/>
            <person name="Patil S.A."/>
        </authorList>
    </citation>
    <scope>NUCLEOTIDE SEQUENCE</scope>
    <source>
        <strain evidence="2">SAP-1</strain>
    </source>
</reference>
<dbReference type="Proteomes" id="UP001060414">
    <property type="component" value="Chromosome"/>
</dbReference>
<proteinExistence type="predicted"/>
<keyword evidence="1" id="KW-0812">Transmembrane</keyword>
<evidence type="ECO:0008006" key="4">
    <source>
        <dbReference type="Google" id="ProtNLM"/>
    </source>
</evidence>
<evidence type="ECO:0000313" key="3">
    <source>
        <dbReference type="Proteomes" id="UP001060414"/>
    </source>
</evidence>
<evidence type="ECO:0000313" key="2">
    <source>
        <dbReference type="EMBL" id="UWZ78568.1"/>
    </source>
</evidence>
<gene>
    <name evidence="2" type="ORF">L9S41_12875</name>
</gene>
<feature type="transmembrane region" description="Helical" evidence="1">
    <location>
        <begin position="60"/>
        <end position="82"/>
    </location>
</feature>
<keyword evidence="1" id="KW-1133">Transmembrane helix</keyword>
<sequence length="174" mass="19841">MDWQPLLEKDENLLWEAKPAPRCYTFRNWRRTILGLLLLTLAVYWEMAGLGMTSGFGPQFLGWLLLPLLGAGVWFSAGHMLVARREWENVFYAASDRRLLLRCGLLRPRQQQLLLAGLSGYRVHAYGLHLADVQVFTGDAKTSLTFHCIEHPEKLTELLEKSLAERDPPVVVPV</sequence>
<evidence type="ECO:0000256" key="1">
    <source>
        <dbReference type="SAM" id="Phobius"/>
    </source>
</evidence>